<dbReference type="PATRIC" id="fig|1341683.3.peg.2933"/>
<reference evidence="2 3" key="1">
    <citation type="submission" date="2013-10" db="EMBL/GenBank/DDBJ databases">
        <title>The Genome Sequence of Acinetobacter brisouii CIP 110357.</title>
        <authorList>
            <consortium name="The Broad Institute Genomics Platform"/>
            <consortium name="The Broad Institute Genome Sequencing Center for Infectious Disease"/>
            <person name="Cerqueira G."/>
            <person name="Feldgarden M."/>
            <person name="Courvalin P."/>
            <person name="Grillot-Courvalin C."/>
            <person name="Clermont D."/>
            <person name="Rocha E."/>
            <person name="Yoon E.-J."/>
            <person name="Nemec A."/>
            <person name="Young S.K."/>
            <person name="Zeng Q."/>
            <person name="Gargeya S."/>
            <person name="Fitzgerald M."/>
            <person name="Abouelleil A."/>
            <person name="Alvarado L."/>
            <person name="Berlin A.M."/>
            <person name="Chapman S.B."/>
            <person name="Gainer-Dewar J."/>
            <person name="Goldberg J."/>
            <person name="Gnerre S."/>
            <person name="Griggs A."/>
            <person name="Gujja S."/>
            <person name="Hansen M."/>
            <person name="Howarth C."/>
            <person name="Imamovic A."/>
            <person name="Ireland A."/>
            <person name="Larimer J."/>
            <person name="McCowan C."/>
            <person name="Murphy C."/>
            <person name="Pearson M."/>
            <person name="Poon T.W."/>
            <person name="Priest M."/>
            <person name="Roberts A."/>
            <person name="Saif S."/>
            <person name="Shea T."/>
            <person name="Sykes S."/>
            <person name="Wortman J."/>
            <person name="Nusbaum C."/>
            <person name="Birren B."/>
        </authorList>
    </citation>
    <scope>NUCLEOTIDE SEQUENCE [LARGE SCALE GENOMIC DNA]</scope>
    <source>
        <strain evidence="2 3">CIP 110357</strain>
    </source>
</reference>
<dbReference type="InterPro" id="IPR009279">
    <property type="entry name" value="Portal_Mu"/>
</dbReference>
<dbReference type="Pfam" id="PF06074">
    <property type="entry name" value="Portal_Mu"/>
    <property type="match status" value="1"/>
</dbReference>
<comment type="caution">
    <text evidence="2">The sequence shown here is derived from an EMBL/GenBank/DDBJ whole genome shotgun (WGS) entry which is preliminary data.</text>
</comment>
<evidence type="ECO:0008006" key="4">
    <source>
        <dbReference type="Google" id="ProtNLM"/>
    </source>
</evidence>
<keyword evidence="3" id="KW-1185">Reference proteome</keyword>
<evidence type="ECO:0000256" key="1">
    <source>
        <dbReference type="SAM" id="MobiDB-lite"/>
    </source>
</evidence>
<organism evidence="2 3">
    <name type="scientific">Acinetobacter brisouii CIP 110357</name>
    <dbReference type="NCBI Taxonomy" id="1341683"/>
    <lineage>
        <taxon>Bacteria</taxon>
        <taxon>Pseudomonadati</taxon>
        <taxon>Pseudomonadota</taxon>
        <taxon>Gammaproteobacteria</taxon>
        <taxon>Moraxellales</taxon>
        <taxon>Moraxellaceae</taxon>
        <taxon>Acinetobacter</taxon>
    </lineage>
</organism>
<accession>V2UFQ3</accession>
<evidence type="ECO:0000313" key="2">
    <source>
        <dbReference type="EMBL" id="ESK47490.1"/>
    </source>
</evidence>
<dbReference type="RefSeq" id="WP_004904497.1">
    <property type="nucleotide sequence ID" value="NZ_BBTI01000016.1"/>
</dbReference>
<dbReference type="Proteomes" id="UP000018418">
    <property type="component" value="Unassembled WGS sequence"/>
</dbReference>
<evidence type="ECO:0000313" key="3">
    <source>
        <dbReference type="Proteomes" id="UP000018418"/>
    </source>
</evidence>
<feature type="region of interest" description="Disordered" evidence="1">
    <location>
        <begin position="1"/>
        <end position="21"/>
    </location>
</feature>
<dbReference type="HOGENOM" id="CLU_036594_1_1_6"/>
<sequence>MAKGNKGKGDKKPSNKIQSPQSAGDYLFKQQAETALIKYLTKAPDIDEVLVSAGISRSRLSKLLYDDEIYQCIEKRQGGLEKTPFRIESDNDAVSKIITDLLKLWWGRIVLGAQNARWFGYSVIEAEYNQNALHIDGDTITPYIGWTWIGEKPLEWYEPKQDGRLVLYAAYNDQGKDIDCDQTFKHFLTQCKPTYKNPYGEALLSRLYWLWFFKNGSWKMWAKFVERFGNPLLVGKSVGDNQAMRNALLQAHASSVIAVNSNESIEAINAQGNSGPSAFEGFSDRIERNIQKLILGQTLTSGTDGGGSRALGTVHLQVQQDKIDADIRMVSTTVQNIVNALCDLNGWKRVTVIMGDEQNLQSDKADRDVKLKNAGAALTPQYFKREYALQDGDVADNTQQTPFKSFSDLPRQYLNFAAGKAKFTPQQQQIEQITDLQPDFELMDGEQIKNLFAESSSIEALAENLVKQIPIATKSQFNMQLDHALYVGAVMGFCFAGEVK</sequence>
<name>V2UFQ3_9GAMM</name>
<protein>
    <recommendedName>
        <fullName evidence="4">DUF935 family protein</fullName>
    </recommendedName>
</protein>
<dbReference type="EMBL" id="AYEU01000015">
    <property type="protein sequence ID" value="ESK47490.1"/>
    <property type="molecule type" value="Genomic_DNA"/>
</dbReference>
<dbReference type="AlphaFoldDB" id="V2UFQ3"/>
<gene>
    <name evidence="2" type="ORF">P255_02972</name>
</gene>
<dbReference type="OrthoDB" id="9802690at2"/>
<proteinExistence type="predicted"/>